<dbReference type="RefSeq" id="WP_247812201.1">
    <property type="nucleotide sequence ID" value="NZ_CP095855.1"/>
</dbReference>
<feature type="region of interest" description="Disordered" evidence="1">
    <location>
        <begin position="1"/>
        <end position="28"/>
    </location>
</feature>
<evidence type="ECO:0000256" key="1">
    <source>
        <dbReference type="SAM" id="MobiDB-lite"/>
    </source>
</evidence>
<keyword evidence="3" id="KW-1185">Reference proteome</keyword>
<dbReference type="Proteomes" id="UP000830198">
    <property type="component" value="Chromosome"/>
</dbReference>
<dbReference type="EMBL" id="CP095855">
    <property type="protein sequence ID" value="UPK69940.1"/>
    <property type="molecule type" value="Genomic_DNA"/>
</dbReference>
<evidence type="ECO:0000313" key="3">
    <source>
        <dbReference type="Proteomes" id="UP000830198"/>
    </source>
</evidence>
<sequence>MSSSDNIAPVRINSQNTIAGSKDPNGQIPEIIVIPDECGDSLWDDVLEQHPDLTTIGELAIPESDESPSILNRTQPNQK</sequence>
<protein>
    <submittedName>
        <fullName evidence="2">Uncharacterized protein</fullName>
    </submittedName>
</protein>
<evidence type="ECO:0000313" key="2">
    <source>
        <dbReference type="EMBL" id="UPK69940.1"/>
    </source>
</evidence>
<accession>A0ABY4I260</accession>
<feature type="region of interest" description="Disordered" evidence="1">
    <location>
        <begin position="59"/>
        <end position="79"/>
    </location>
</feature>
<proteinExistence type="predicted"/>
<gene>
    <name evidence="2" type="ORF">MYF79_01380</name>
</gene>
<name>A0ABY4I260_CHIFI</name>
<reference evidence="2 3" key="1">
    <citation type="submission" date="2022-04" db="EMBL/GenBank/DDBJ databases">
        <title>The arsenic-methylating capacity of Chitinophaga filiformis YT5 during chitin decomposition.</title>
        <authorList>
            <person name="Chen G."/>
            <person name="Liang Y."/>
        </authorList>
    </citation>
    <scope>NUCLEOTIDE SEQUENCE [LARGE SCALE GENOMIC DNA]</scope>
    <source>
        <strain evidence="2 3">YT5</strain>
    </source>
</reference>
<organism evidence="2 3">
    <name type="scientific">Chitinophaga filiformis</name>
    <name type="common">Myxococcus filiformis</name>
    <name type="synonym">Flexibacter filiformis</name>
    <dbReference type="NCBI Taxonomy" id="104663"/>
    <lineage>
        <taxon>Bacteria</taxon>
        <taxon>Pseudomonadati</taxon>
        <taxon>Bacteroidota</taxon>
        <taxon>Chitinophagia</taxon>
        <taxon>Chitinophagales</taxon>
        <taxon>Chitinophagaceae</taxon>
        <taxon>Chitinophaga</taxon>
    </lineage>
</organism>
<feature type="compositionally biased region" description="Polar residues" evidence="1">
    <location>
        <begin position="1"/>
        <end position="19"/>
    </location>
</feature>
<feature type="compositionally biased region" description="Polar residues" evidence="1">
    <location>
        <begin position="67"/>
        <end position="79"/>
    </location>
</feature>